<comment type="caution">
    <text evidence="2">The sequence shown here is derived from an EMBL/GenBank/DDBJ whole genome shotgun (WGS) entry which is preliminary data.</text>
</comment>
<sequence>MRLFSLLLRLLFIAAGAIVGLFLFLFAVVAFVGFLLVSLLTGRKPDL</sequence>
<keyword evidence="1" id="KW-0812">Transmembrane</keyword>
<evidence type="ECO:0000256" key="1">
    <source>
        <dbReference type="SAM" id="Phobius"/>
    </source>
</evidence>
<feature type="non-terminal residue" evidence="2">
    <location>
        <position position="47"/>
    </location>
</feature>
<keyword evidence="1" id="KW-1133">Transmembrane helix</keyword>
<name>X1QZV6_9ZZZZ</name>
<protein>
    <submittedName>
        <fullName evidence="2">Uncharacterized protein</fullName>
    </submittedName>
</protein>
<dbReference type="EMBL" id="BARW01010186">
    <property type="protein sequence ID" value="GAI73818.1"/>
    <property type="molecule type" value="Genomic_DNA"/>
</dbReference>
<evidence type="ECO:0000313" key="2">
    <source>
        <dbReference type="EMBL" id="GAI73818.1"/>
    </source>
</evidence>
<feature type="transmembrane region" description="Helical" evidence="1">
    <location>
        <begin position="7"/>
        <end position="40"/>
    </location>
</feature>
<accession>X1QZV6</accession>
<keyword evidence="1" id="KW-0472">Membrane</keyword>
<dbReference type="AlphaFoldDB" id="X1QZV6"/>
<reference evidence="2" key="1">
    <citation type="journal article" date="2014" name="Front. Microbiol.">
        <title>High frequency of phylogenetically diverse reductive dehalogenase-homologous genes in deep subseafloor sedimentary metagenomes.</title>
        <authorList>
            <person name="Kawai M."/>
            <person name="Futagami T."/>
            <person name="Toyoda A."/>
            <person name="Takaki Y."/>
            <person name="Nishi S."/>
            <person name="Hori S."/>
            <person name="Arai W."/>
            <person name="Tsubouchi T."/>
            <person name="Morono Y."/>
            <person name="Uchiyama I."/>
            <person name="Ito T."/>
            <person name="Fujiyama A."/>
            <person name="Inagaki F."/>
            <person name="Takami H."/>
        </authorList>
    </citation>
    <scope>NUCLEOTIDE SEQUENCE</scope>
    <source>
        <strain evidence="2">Expedition CK06-06</strain>
    </source>
</reference>
<gene>
    <name evidence="2" type="ORF">S12H4_20174</name>
</gene>
<proteinExistence type="predicted"/>
<organism evidence="2">
    <name type="scientific">marine sediment metagenome</name>
    <dbReference type="NCBI Taxonomy" id="412755"/>
    <lineage>
        <taxon>unclassified sequences</taxon>
        <taxon>metagenomes</taxon>
        <taxon>ecological metagenomes</taxon>
    </lineage>
</organism>